<dbReference type="PATRIC" id="fig|1048260.3.peg.2725"/>
<evidence type="ECO:0000256" key="1">
    <source>
        <dbReference type="ARBA" id="ARBA00022573"/>
    </source>
</evidence>
<dbReference type="GO" id="GO:0043780">
    <property type="term" value="F:cobalt-precorrin-5B C1-methyltransferase activity"/>
    <property type="evidence" value="ECO:0007669"/>
    <property type="project" value="RHEA"/>
</dbReference>
<comment type="pathway">
    <text evidence="5">Cofactor biosynthesis; adenosylcobalamin biosynthesis; cob(II)yrinate a,c-diamide from sirohydrochlorin (anaerobic route): step 6/10.</text>
</comment>
<comment type="function">
    <text evidence="5">Catalyzes the methylation of C-1 in cobalt-precorrin-5B to form cobalt-precorrin-6A.</text>
</comment>
<dbReference type="HAMAP" id="MF_00787">
    <property type="entry name" value="CbiD"/>
    <property type="match status" value="1"/>
</dbReference>
<dbReference type="PANTHER" id="PTHR35863">
    <property type="entry name" value="COBALT-PRECORRIN-5B C(1)-METHYLTRANSFERASE"/>
    <property type="match status" value="1"/>
</dbReference>
<dbReference type="PIRSF" id="PIRSF026782">
    <property type="entry name" value="CbiD"/>
    <property type="match status" value="1"/>
</dbReference>
<evidence type="ECO:0000256" key="2">
    <source>
        <dbReference type="ARBA" id="ARBA00022603"/>
    </source>
</evidence>
<gene>
    <name evidence="5" type="primary">cbiD</name>
    <name evidence="6" type="ordered locus">LFML04_2501</name>
</gene>
<name>J9ZE85_LEPFM</name>
<dbReference type="EMBL" id="CP002919">
    <property type="protein sequence ID" value="AFS54689.1"/>
    <property type="molecule type" value="Genomic_DNA"/>
</dbReference>
<dbReference type="Pfam" id="PF01888">
    <property type="entry name" value="CbiD"/>
    <property type="match status" value="1"/>
</dbReference>
<dbReference type="STRING" id="1048260.LFML04_2501"/>
<evidence type="ECO:0000256" key="5">
    <source>
        <dbReference type="HAMAP-Rule" id="MF_00787"/>
    </source>
</evidence>
<keyword evidence="4 5" id="KW-0949">S-adenosyl-L-methionine</keyword>
<dbReference type="GO" id="GO:0032259">
    <property type="term" value="P:methylation"/>
    <property type="evidence" value="ECO:0007669"/>
    <property type="project" value="UniProtKB-KW"/>
</dbReference>
<dbReference type="SUPFAM" id="SSF111342">
    <property type="entry name" value="CbiD-like"/>
    <property type="match status" value="1"/>
</dbReference>
<keyword evidence="1 5" id="KW-0169">Cobalamin biosynthesis</keyword>
<dbReference type="EC" id="2.1.1.195" evidence="5"/>
<evidence type="ECO:0000256" key="3">
    <source>
        <dbReference type="ARBA" id="ARBA00022679"/>
    </source>
</evidence>
<keyword evidence="3 5" id="KW-0808">Transferase</keyword>
<dbReference type="GO" id="GO:0019251">
    <property type="term" value="P:anaerobic cobalamin biosynthetic process"/>
    <property type="evidence" value="ECO:0007669"/>
    <property type="project" value="UniProtKB-UniRule"/>
</dbReference>
<dbReference type="PANTHER" id="PTHR35863:SF1">
    <property type="entry name" value="COBALT-PRECORRIN-5B C(1)-METHYLTRANSFERASE"/>
    <property type="match status" value="1"/>
</dbReference>
<comment type="similarity">
    <text evidence="5">Belongs to the CbiD family.</text>
</comment>
<evidence type="ECO:0000313" key="6">
    <source>
        <dbReference type="EMBL" id="AFS54689.1"/>
    </source>
</evidence>
<accession>J9ZE85</accession>
<dbReference type="InterPro" id="IPR036074">
    <property type="entry name" value="CbiD_sf"/>
</dbReference>
<dbReference type="HOGENOM" id="CLU_041273_0_0_0"/>
<protein>
    <recommendedName>
        <fullName evidence="5">Cobalt-precorrin-5B C(1)-methyltransferase</fullName>
        <ecNumber evidence="5">2.1.1.195</ecNumber>
    </recommendedName>
    <alternativeName>
        <fullName evidence="5">Cobalt-precorrin-6A synthase</fullName>
    </alternativeName>
</protein>
<dbReference type="Gene3D" id="3.30.2110.10">
    <property type="entry name" value="CbiD-like"/>
    <property type="match status" value="1"/>
</dbReference>
<evidence type="ECO:0000256" key="4">
    <source>
        <dbReference type="ARBA" id="ARBA00022691"/>
    </source>
</evidence>
<reference evidence="6 7" key="1">
    <citation type="journal article" date="2011" name="J. Microbiol.">
        <title>Complete genome of Leptospirillum ferriphilum ML-04 provides insight into its physiology and environmental adaptation.</title>
        <authorList>
            <person name="Mi S."/>
            <person name="Song J."/>
            <person name="Lin J."/>
            <person name="Che Y."/>
            <person name="Zheng H."/>
            <person name="Lin J."/>
        </authorList>
    </citation>
    <scope>NUCLEOTIDE SEQUENCE [LARGE SCALE GENOMIC DNA]</scope>
    <source>
        <strain evidence="6 7">ML-04</strain>
    </source>
</reference>
<organism evidence="6 7">
    <name type="scientific">Leptospirillum ferriphilum (strain ML-04)</name>
    <dbReference type="NCBI Taxonomy" id="1048260"/>
    <lineage>
        <taxon>Bacteria</taxon>
        <taxon>Pseudomonadati</taxon>
        <taxon>Nitrospirota</taxon>
        <taxon>Nitrospiria</taxon>
        <taxon>Nitrospirales</taxon>
        <taxon>Nitrospiraceae</taxon>
        <taxon>Leptospirillum</taxon>
    </lineage>
</organism>
<dbReference type="AlphaFoldDB" id="J9ZE85"/>
<dbReference type="Proteomes" id="UP000006177">
    <property type="component" value="Chromosome"/>
</dbReference>
<dbReference type="InterPro" id="IPR002748">
    <property type="entry name" value="CbiD"/>
</dbReference>
<dbReference type="NCBIfam" id="TIGR00312">
    <property type="entry name" value="cbiD"/>
    <property type="match status" value="1"/>
</dbReference>
<evidence type="ECO:0000313" key="7">
    <source>
        <dbReference type="Proteomes" id="UP000006177"/>
    </source>
</evidence>
<comment type="catalytic activity">
    <reaction evidence="5">
        <text>Co-precorrin-5B + S-adenosyl-L-methionine = Co-precorrin-6A + S-adenosyl-L-homocysteine</text>
        <dbReference type="Rhea" id="RHEA:26285"/>
        <dbReference type="ChEBI" id="CHEBI:57856"/>
        <dbReference type="ChEBI" id="CHEBI:59789"/>
        <dbReference type="ChEBI" id="CHEBI:60063"/>
        <dbReference type="ChEBI" id="CHEBI:60064"/>
        <dbReference type="EC" id="2.1.1.195"/>
    </reaction>
</comment>
<dbReference type="NCBIfam" id="NF000849">
    <property type="entry name" value="PRK00075.1-1"/>
    <property type="match status" value="1"/>
</dbReference>
<proteinExistence type="inferred from homology"/>
<keyword evidence="2 5" id="KW-0489">Methyltransferase</keyword>
<dbReference type="UniPathway" id="UPA00148">
    <property type="reaction ID" value="UER00227"/>
</dbReference>
<dbReference type="KEGG" id="lfi:LFML04_2501"/>
<sequence length="404" mass="43514">METQQVRPKADPDGILPIFANSHKKLGFLLEKKSDKKNLRTGFTTGACAQAGVKACLLSMLENRPLESVEIVLPIGRKAKFLLHRAILFPAEPLTAEVSIIKDGGDDPDCTHGAEIITHVRIVEKSGIQFQRGHGVGWISKPGLGLPVGDPAINPVPRRYMEKEWTTFYDNNRDWIEEKSGLKQNGIVVTLSIPNGEILSRQTLNSRLGILEGLSILGTKGIVVPFSTSAYRASITQAMDVAVARGIDTLVLTTGGQSEKFAQAILSSLPEESFIQIGDFSGFSIREAGKRPVKKIIMAGLMGKFSKLAMGVTQTHAAGSQVDFGFLASIARESGAPDTLVGSILQANTARHVGDLVAEAGFDVFFEALCKRILVHLTKISGHPPSIGVMLTDFQGKKIGYAES</sequence>